<dbReference type="OrthoDB" id="166992at2759"/>
<evidence type="ECO:0000259" key="2">
    <source>
        <dbReference type="Pfam" id="PF05699"/>
    </source>
</evidence>
<dbReference type="AlphaFoldDB" id="A0A976FL59"/>
<evidence type="ECO:0000256" key="1">
    <source>
        <dbReference type="SAM" id="MobiDB-lite"/>
    </source>
</evidence>
<dbReference type="KEGG" id="blac:94345181"/>
<sequence>MDANPQLNDMSRRPRGRPPSRSWAFFTPLGEPQKLISAECRHCNQLVLYHKKWAQARAHLMKCPQFLQLVDTLPPNDVPQWYLAEIFRRQQSLAQNRSANYYQTNQMLTQRSATANPYSIIQPVSMAMTSDIPMQNGIENVSLKDEINANGDFVVENVAMHLFTTMQVEKLLDEGFELPYLVQAFEACGLDVAMFCKEEIMTTLLDQCFNRIQTQVFGFLKNGLVPVTLSLLPAASREGDKLVTYMVTLASSNKYPMVLESVQIPSIGDPNAIHDLTRIVENLSCPVAGCVVPCSTTESRQTCEMLQSQFPAMYFHGCMRDALQSLVRQLFGATEDVKAESKHTIPISFTQDLQQFALQCNDLIFFLPRSKKLDLDWTTSETNTTVHVTARRRLRVKEAFGAVLQAEAFLDVEHVFARLVSSVGGTSSPHDGAHYQTQLLKIVRSPQFVEKLRKYLALFQPIHTLLSSISEPSTTATLLVSEVYSSLSKLTHQFDSIGLFSPEDKISLQALTQQLKDKVLGSAHLLAYLLDPVLLAEDLPTDTKTEVEQKLMDSLRKDDTGLVENEKKALHTQYMDFKKFAWNQKTTKADTLAFRALKERKKLPLQFWFAEGSKWPVLQAIACRVFVMPVCAANPARLILESGLASSTRHNKTDQSSFDKLSFIRVNSRQLQLAEAEGSSLAALVKKAPSEGNADDITASMVV</sequence>
<dbReference type="GO" id="GO:0046983">
    <property type="term" value="F:protein dimerization activity"/>
    <property type="evidence" value="ECO:0007669"/>
    <property type="project" value="InterPro"/>
</dbReference>
<dbReference type="InterPro" id="IPR012337">
    <property type="entry name" value="RNaseH-like_sf"/>
</dbReference>
<dbReference type="Pfam" id="PF05699">
    <property type="entry name" value="Dimer_Tnp_hAT"/>
    <property type="match status" value="1"/>
</dbReference>
<dbReference type="RefSeq" id="XP_067818316.1">
    <property type="nucleotide sequence ID" value="XM_067959510.1"/>
</dbReference>
<reference evidence="3 4" key="1">
    <citation type="journal article" date="2021" name="Genome Biol.">
        <title>AFLAP: assembly-free linkage analysis pipeline using k-mers from genome sequencing data.</title>
        <authorList>
            <person name="Fletcher K."/>
            <person name="Zhang L."/>
            <person name="Gil J."/>
            <person name="Han R."/>
            <person name="Cavanaugh K."/>
            <person name="Michelmore R."/>
        </authorList>
    </citation>
    <scope>NUCLEOTIDE SEQUENCE [LARGE SCALE GENOMIC DNA]</scope>
    <source>
        <strain evidence="3 4">SF5</strain>
    </source>
</reference>
<dbReference type="GeneID" id="94345181"/>
<accession>A0A976FL59</accession>
<organism evidence="3 4">
    <name type="scientific">Bremia lactucae</name>
    <name type="common">Lettuce downy mildew</name>
    <dbReference type="NCBI Taxonomy" id="4779"/>
    <lineage>
        <taxon>Eukaryota</taxon>
        <taxon>Sar</taxon>
        <taxon>Stramenopiles</taxon>
        <taxon>Oomycota</taxon>
        <taxon>Peronosporomycetes</taxon>
        <taxon>Peronosporales</taxon>
        <taxon>Peronosporaceae</taxon>
        <taxon>Bremia</taxon>
    </lineage>
</organism>
<proteinExistence type="predicted"/>
<gene>
    <name evidence="3" type="ORF">CCR75_001407</name>
</gene>
<dbReference type="EMBL" id="SHOA02000016">
    <property type="protein sequence ID" value="TDH68817.1"/>
    <property type="molecule type" value="Genomic_DNA"/>
</dbReference>
<name>A0A976FL59_BRELC</name>
<evidence type="ECO:0000313" key="4">
    <source>
        <dbReference type="Proteomes" id="UP000294530"/>
    </source>
</evidence>
<dbReference type="SUPFAM" id="SSF53098">
    <property type="entry name" value="Ribonuclease H-like"/>
    <property type="match status" value="1"/>
</dbReference>
<dbReference type="InterPro" id="IPR008906">
    <property type="entry name" value="HATC_C_dom"/>
</dbReference>
<protein>
    <recommendedName>
        <fullName evidence="2">HAT C-terminal dimerisation domain-containing protein</fullName>
    </recommendedName>
</protein>
<comment type="caution">
    <text evidence="3">The sequence shown here is derived from an EMBL/GenBank/DDBJ whole genome shotgun (WGS) entry which is preliminary data.</text>
</comment>
<feature type="region of interest" description="Disordered" evidence="1">
    <location>
        <begin position="1"/>
        <end position="21"/>
    </location>
</feature>
<keyword evidence="4" id="KW-1185">Reference proteome</keyword>
<evidence type="ECO:0000313" key="3">
    <source>
        <dbReference type="EMBL" id="TDH68817.1"/>
    </source>
</evidence>
<dbReference type="Proteomes" id="UP000294530">
    <property type="component" value="Unassembled WGS sequence"/>
</dbReference>
<feature type="domain" description="HAT C-terminal dimerisation" evidence="2">
    <location>
        <begin position="600"/>
        <end position="665"/>
    </location>
</feature>